<gene>
    <name evidence="2" type="ORF">BS47DRAFT_1295139</name>
</gene>
<keyword evidence="3" id="KW-1185">Reference proteome</keyword>
<feature type="non-terminal residue" evidence="2">
    <location>
        <position position="1"/>
    </location>
</feature>
<dbReference type="EMBL" id="MU128961">
    <property type="protein sequence ID" value="KAF9514366.1"/>
    <property type="molecule type" value="Genomic_DNA"/>
</dbReference>
<evidence type="ECO:0000313" key="3">
    <source>
        <dbReference type="Proteomes" id="UP000886523"/>
    </source>
</evidence>
<evidence type="ECO:0000259" key="1">
    <source>
        <dbReference type="Pfam" id="PF18802"/>
    </source>
</evidence>
<dbReference type="OrthoDB" id="3200967at2759"/>
<comment type="caution">
    <text evidence="2">The sequence shown here is derived from an EMBL/GenBank/DDBJ whole genome shotgun (WGS) entry which is preliminary data.</text>
</comment>
<feature type="domain" description="CxC1-like cysteine cluster associated with KDZ transposases" evidence="1">
    <location>
        <begin position="3"/>
        <end position="63"/>
    </location>
</feature>
<dbReference type="InterPro" id="IPR041320">
    <property type="entry name" value="CxC1"/>
</dbReference>
<protein>
    <recommendedName>
        <fullName evidence="1">CxC1-like cysteine cluster associated with KDZ transposases domain-containing protein</fullName>
    </recommendedName>
</protein>
<accession>A0A9P6B105</accession>
<dbReference type="AlphaFoldDB" id="A0A9P6B105"/>
<dbReference type="Proteomes" id="UP000886523">
    <property type="component" value="Unassembled WGS sequence"/>
</dbReference>
<sequence>IELHICPCAPAPVQLVKWGLFPCSPVHPALAVSLEMLEFMSELFVHLAPNEAAWADMLVKFLARQGHVFKAQDSLHQQFGSALAQYQVLVHIVDAEINKQISVGHHEVLSHDPADWDNIAPEMIVLPKLDESTPITA</sequence>
<name>A0A9P6B105_9AGAM</name>
<organism evidence="2 3">
    <name type="scientific">Hydnum rufescens UP504</name>
    <dbReference type="NCBI Taxonomy" id="1448309"/>
    <lineage>
        <taxon>Eukaryota</taxon>
        <taxon>Fungi</taxon>
        <taxon>Dikarya</taxon>
        <taxon>Basidiomycota</taxon>
        <taxon>Agaricomycotina</taxon>
        <taxon>Agaricomycetes</taxon>
        <taxon>Cantharellales</taxon>
        <taxon>Hydnaceae</taxon>
        <taxon>Hydnum</taxon>
    </lineage>
</organism>
<dbReference type="Pfam" id="PF18802">
    <property type="entry name" value="CxC1"/>
    <property type="match status" value="1"/>
</dbReference>
<reference evidence="2" key="1">
    <citation type="journal article" date="2020" name="Nat. Commun.">
        <title>Large-scale genome sequencing of mycorrhizal fungi provides insights into the early evolution of symbiotic traits.</title>
        <authorList>
            <person name="Miyauchi S."/>
            <person name="Kiss E."/>
            <person name="Kuo A."/>
            <person name="Drula E."/>
            <person name="Kohler A."/>
            <person name="Sanchez-Garcia M."/>
            <person name="Morin E."/>
            <person name="Andreopoulos B."/>
            <person name="Barry K.W."/>
            <person name="Bonito G."/>
            <person name="Buee M."/>
            <person name="Carver A."/>
            <person name="Chen C."/>
            <person name="Cichocki N."/>
            <person name="Clum A."/>
            <person name="Culley D."/>
            <person name="Crous P.W."/>
            <person name="Fauchery L."/>
            <person name="Girlanda M."/>
            <person name="Hayes R.D."/>
            <person name="Keri Z."/>
            <person name="LaButti K."/>
            <person name="Lipzen A."/>
            <person name="Lombard V."/>
            <person name="Magnuson J."/>
            <person name="Maillard F."/>
            <person name="Murat C."/>
            <person name="Nolan M."/>
            <person name="Ohm R.A."/>
            <person name="Pangilinan J."/>
            <person name="Pereira M.F."/>
            <person name="Perotto S."/>
            <person name="Peter M."/>
            <person name="Pfister S."/>
            <person name="Riley R."/>
            <person name="Sitrit Y."/>
            <person name="Stielow J.B."/>
            <person name="Szollosi G."/>
            <person name="Zifcakova L."/>
            <person name="Stursova M."/>
            <person name="Spatafora J.W."/>
            <person name="Tedersoo L."/>
            <person name="Vaario L.M."/>
            <person name="Yamada A."/>
            <person name="Yan M."/>
            <person name="Wang P."/>
            <person name="Xu J."/>
            <person name="Bruns T."/>
            <person name="Baldrian P."/>
            <person name="Vilgalys R."/>
            <person name="Dunand C."/>
            <person name="Henrissat B."/>
            <person name="Grigoriev I.V."/>
            <person name="Hibbett D."/>
            <person name="Nagy L.G."/>
            <person name="Martin F.M."/>
        </authorList>
    </citation>
    <scope>NUCLEOTIDE SEQUENCE</scope>
    <source>
        <strain evidence="2">UP504</strain>
    </source>
</reference>
<proteinExistence type="predicted"/>
<evidence type="ECO:0000313" key="2">
    <source>
        <dbReference type="EMBL" id="KAF9514366.1"/>
    </source>
</evidence>